<protein>
    <recommendedName>
        <fullName evidence="5">Homeobox domain-containing protein</fullName>
    </recommendedName>
</protein>
<sequence>MDSRGTHGHRHRSSTHRSGAAARGGQVRTMGRIRFTLAEVSKMEEVLRDLNAMPKRPAIQKLTADFNASPDRSGDDKVPVQYNQVHTWFQNRRYKQKRRGERPPAQVKKMLPTGAEAQHPASYWVHSSSPPNSESHSGNSSSDGHLVQLEAKSPRNGAWYDVAAIQSCRFSETGDQEVQVWFSGFWAEEEEWINVCKSLRLRSLPCVARECVDVLPGDLILCYQDGKEQALYFDAHVLEVERRTHDIRGCLCSFLVRYDHDHSEEIVPLRKVCRRPSADVNINIVIDHSLAEQKAKKSRKRMDMNPDKVTMVPRPPNQGGPYDMAAPLLIMPDSTHRDSVADEQMGDIEAPPKGEATSKTHGDKMNVGA</sequence>
<dbReference type="Gene3D" id="2.30.30.140">
    <property type="match status" value="1"/>
</dbReference>
<evidence type="ECO:0000256" key="2">
    <source>
        <dbReference type="PROSITE-ProRule" id="PRU00108"/>
    </source>
</evidence>
<feature type="domain" description="Homeobox" evidence="5">
    <location>
        <begin position="26"/>
        <end position="99"/>
    </location>
</feature>
<dbReference type="CDD" id="cd00086">
    <property type="entry name" value="homeodomain"/>
    <property type="match status" value="1"/>
</dbReference>
<dbReference type="InterPro" id="IPR039276">
    <property type="entry name" value="SHH1/2"/>
</dbReference>
<evidence type="ECO:0000313" key="6">
    <source>
        <dbReference type="EMBL" id="VAI63976.1"/>
    </source>
</evidence>
<evidence type="ECO:0000256" key="1">
    <source>
        <dbReference type="ARBA" id="ARBA00004123"/>
    </source>
</evidence>
<organism evidence="6 7">
    <name type="scientific">Triticum turgidum subsp. durum</name>
    <name type="common">Durum wheat</name>
    <name type="synonym">Triticum durum</name>
    <dbReference type="NCBI Taxonomy" id="4567"/>
    <lineage>
        <taxon>Eukaryota</taxon>
        <taxon>Viridiplantae</taxon>
        <taxon>Streptophyta</taxon>
        <taxon>Embryophyta</taxon>
        <taxon>Tracheophyta</taxon>
        <taxon>Spermatophyta</taxon>
        <taxon>Magnoliopsida</taxon>
        <taxon>Liliopsida</taxon>
        <taxon>Poales</taxon>
        <taxon>Poaceae</taxon>
        <taxon>BOP clade</taxon>
        <taxon>Pooideae</taxon>
        <taxon>Triticodae</taxon>
        <taxon>Triticeae</taxon>
        <taxon>Triticinae</taxon>
        <taxon>Triticum</taxon>
    </lineage>
</organism>
<feature type="region of interest" description="Disordered" evidence="4">
    <location>
        <begin position="1"/>
        <end position="27"/>
    </location>
</feature>
<accession>A0A9R1BGN8</accession>
<evidence type="ECO:0000256" key="3">
    <source>
        <dbReference type="RuleBase" id="RU000682"/>
    </source>
</evidence>
<dbReference type="Pfam" id="PF00046">
    <property type="entry name" value="Homeodomain"/>
    <property type="match status" value="1"/>
</dbReference>
<evidence type="ECO:0000259" key="5">
    <source>
        <dbReference type="PROSITE" id="PS50071"/>
    </source>
</evidence>
<dbReference type="GO" id="GO:0003677">
    <property type="term" value="F:DNA binding"/>
    <property type="evidence" value="ECO:0007669"/>
    <property type="project" value="UniProtKB-UniRule"/>
</dbReference>
<dbReference type="InterPro" id="IPR009057">
    <property type="entry name" value="Homeodomain-like_sf"/>
</dbReference>
<feature type="DNA-binding region" description="Homeobox" evidence="2">
    <location>
        <begin position="28"/>
        <end position="100"/>
    </location>
</feature>
<proteinExistence type="predicted"/>
<evidence type="ECO:0000313" key="7">
    <source>
        <dbReference type="Proteomes" id="UP000324705"/>
    </source>
</evidence>
<dbReference type="InterPro" id="IPR032001">
    <property type="entry name" value="SAWADEE_dom"/>
</dbReference>
<dbReference type="Pfam" id="PF16719">
    <property type="entry name" value="SAWADEE"/>
    <property type="match status" value="1"/>
</dbReference>
<dbReference type="Gene3D" id="2.40.50.40">
    <property type="match status" value="1"/>
</dbReference>
<dbReference type="OMA" id="PASYWVH"/>
<feature type="region of interest" description="Disordered" evidence="4">
    <location>
        <begin position="123"/>
        <end position="145"/>
    </location>
</feature>
<feature type="region of interest" description="Disordered" evidence="4">
    <location>
        <begin position="295"/>
        <end position="319"/>
    </location>
</feature>
<keyword evidence="7" id="KW-1185">Reference proteome</keyword>
<dbReference type="SMART" id="SM00389">
    <property type="entry name" value="HOX"/>
    <property type="match status" value="1"/>
</dbReference>
<keyword evidence="2 3" id="KW-0371">Homeobox</keyword>
<keyword evidence="2 3" id="KW-0238">DNA-binding</keyword>
<dbReference type="PANTHER" id="PTHR33827">
    <property type="entry name" value="PROTEIN SAWADEE HOMEODOMAIN HOMOLOG 2"/>
    <property type="match status" value="1"/>
</dbReference>
<dbReference type="Proteomes" id="UP000324705">
    <property type="component" value="Chromosome 6B"/>
</dbReference>
<feature type="compositionally biased region" description="Basic and acidic residues" evidence="4">
    <location>
        <begin position="350"/>
        <end position="369"/>
    </location>
</feature>
<dbReference type="EMBL" id="LT934122">
    <property type="protein sequence ID" value="VAI63976.1"/>
    <property type="molecule type" value="Genomic_DNA"/>
</dbReference>
<dbReference type="PANTHER" id="PTHR33827:SF13">
    <property type="entry name" value="SAWADEE DOMAIN-CONTAINING PROTEIN"/>
    <property type="match status" value="1"/>
</dbReference>
<dbReference type="Gramene" id="TRITD6Bv1G227850.1">
    <property type="protein sequence ID" value="TRITD6Bv1G227850.1"/>
    <property type="gene ID" value="TRITD6Bv1G227850"/>
</dbReference>
<dbReference type="GO" id="GO:0005634">
    <property type="term" value="C:nucleus"/>
    <property type="evidence" value="ECO:0007669"/>
    <property type="project" value="UniProtKB-SubCell"/>
</dbReference>
<dbReference type="GO" id="GO:0003682">
    <property type="term" value="F:chromatin binding"/>
    <property type="evidence" value="ECO:0007669"/>
    <property type="project" value="InterPro"/>
</dbReference>
<feature type="compositionally biased region" description="Low complexity" evidence="4">
    <location>
        <begin position="16"/>
        <end position="25"/>
    </location>
</feature>
<feature type="region of interest" description="Disordered" evidence="4">
    <location>
        <begin position="334"/>
        <end position="369"/>
    </location>
</feature>
<feature type="compositionally biased region" description="Basic residues" evidence="4">
    <location>
        <begin position="1"/>
        <end position="15"/>
    </location>
</feature>
<reference evidence="6 7" key="1">
    <citation type="submission" date="2017-09" db="EMBL/GenBank/DDBJ databases">
        <authorList>
            <consortium name="International Durum Wheat Genome Sequencing Consortium (IDWGSC)"/>
            <person name="Milanesi L."/>
        </authorList>
    </citation>
    <scope>NUCLEOTIDE SEQUENCE [LARGE SCALE GENOMIC DNA]</scope>
    <source>
        <strain evidence="7">cv. Svevo</strain>
    </source>
</reference>
<dbReference type="AlphaFoldDB" id="A0A9R1BGN8"/>
<gene>
    <name evidence="6" type="ORF">TRITD_6Bv1G227850</name>
</gene>
<keyword evidence="2 3" id="KW-0539">Nucleus</keyword>
<dbReference type="PROSITE" id="PS50071">
    <property type="entry name" value="HOMEOBOX_2"/>
    <property type="match status" value="1"/>
</dbReference>
<name>A0A9R1BGN8_TRITD</name>
<dbReference type="SUPFAM" id="SSF46689">
    <property type="entry name" value="Homeodomain-like"/>
    <property type="match status" value="1"/>
</dbReference>
<feature type="compositionally biased region" description="Low complexity" evidence="4">
    <location>
        <begin position="126"/>
        <end position="142"/>
    </location>
</feature>
<dbReference type="Gene3D" id="1.10.10.60">
    <property type="entry name" value="Homeodomain-like"/>
    <property type="match status" value="1"/>
</dbReference>
<dbReference type="InterPro" id="IPR001356">
    <property type="entry name" value="HD"/>
</dbReference>
<evidence type="ECO:0000256" key="4">
    <source>
        <dbReference type="SAM" id="MobiDB-lite"/>
    </source>
</evidence>
<feature type="compositionally biased region" description="Basic and acidic residues" evidence="4">
    <location>
        <begin position="295"/>
        <end position="306"/>
    </location>
</feature>
<comment type="subcellular location">
    <subcellularLocation>
        <location evidence="1 2 3">Nucleus</location>
    </subcellularLocation>
</comment>